<evidence type="ECO:0000313" key="1">
    <source>
        <dbReference type="EMBL" id="RZB64252.1"/>
    </source>
</evidence>
<gene>
    <name evidence="1" type="ORF">D0Y65_040697</name>
</gene>
<keyword evidence="2" id="KW-1185">Reference proteome</keyword>
<dbReference type="EMBL" id="QZWG01000015">
    <property type="protein sequence ID" value="RZB64252.1"/>
    <property type="molecule type" value="Genomic_DNA"/>
</dbReference>
<evidence type="ECO:0000313" key="2">
    <source>
        <dbReference type="Proteomes" id="UP000289340"/>
    </source>
</evidence>
<dbReference type="AlphaFoldDB" id="A0A445GSR5"/>
<protein>
    <submittedName>
        <fullName evidence="1">Uncharacterized protein</fullName>
    </submittedName>
</protein>
<dbReference type="SUPFAM" id="SSF101148">
    <property type="entry name" value="Plant invertase/pectin methylesterase inhibitor"/>
    <property type="match status" value="1"/>
</dbReference>
<sequence>MFHQCSVWLCNLIHLYECDLDVTQKKFGRLNSHVPSKWTMEQRACSEIDDSFANVEEFTSTFDRQSWMTVMWYSLPLFSSRSPRREKKRKKLNGNVSAENRFRRRQTVLLIFLLVHPSLASKNNVTKLQTTHSALSLYIYSDPHAPDSDSYGLAYVALRLAYLNATSTRGCITKLLKKATSSIFKSVPVNMKWLYLLLKHLTMT</sequence>
<proteinExistence type="predicted"/>
<dbReference type="InterPro" id="IPR035513">
    <property type="entry name" value="Invertase/methylesterase_inhib"/>
</dbReference>
<accession>A0A445GSR5</accession>
<comment type="caution">
    <text evidence="1">The sequence shown here is derived from an EMBL/GenBank/DDBJ whole genome shotgun (WGS) entry which is preliminary data.</text>
</comment>
<organism evidence="1 2">
    <name type="scientific">Glycine soja</name>
    <name type="common">Wild soybean</name>
    <dbReference type="NCBI Taxonomy" id="3848"/>
    <lineage>
        <taxon>Eukaryota</taxon>
        <taxon>Viridiplantae</taxon>
        <taxon>Streptophyta</taxon>
        <taxon>Embryophyta</taxon>
        <taxon>Tracheophyta</taxon>
        <taxon>Spermatophyta</taxon>
        <taxon>Magnoliopsida</taxon>
        <taxon>eudicotyledons</taxon>
        <taxon>Gunneridae</taxon>
        <taxon>Pentapetalae</taxon>
        <taxon>rosids</taxon>
        <taxon>fabids</taxon>
        <taxon>Fabales</taxon>
        <taxon>Fabaceae</taxon>
        <taxon>Papilionoideae</taxon>
        <taxon>50 kb inversion clade</taxon>
        <taxon>NPAAA clade</taxon>
        <taxon>indigoferoid/millettioid clade</taxon>
        <taxon>Phaseoleae</taxon>
        <taxon>Glycine</taxon>
        <taxon>Glycine subgen. Soja</taxon>
    </lineage>
</organism>
<reference evidence="1 2" key="1">
    <citation type="submission" date="2018-09" db="EMBL/GenBank/DDBJ databases">
        <title>A high-quality reference genome of wild soybean provides a powerful tool to mine soybean genomes.</title>
        <authorList>
            <person name="Xie M."/>
            <person name="Chung C.Y.L."/>
            <person name="Li M.-W."/>
            <person name="Wong F.-L."/>
            <person name="Chan T.-F."/>
            <person name="Lam H.-M."/>
        </authorList>
    </citation>
    <scope>NUCLEOTIDE SEQUENCE [LARGE SCALE GENOMIC DNA]</scope>
    <source>
        <strain evidence="2">cv. W05</strain>
        <tissue evidence="1">Hypocotyl of etiolated seedlings</tissue>
    </source>
</reference>
<dbReference type="Proteomes" id="UP000289340">
    <property type="component" value="Chromosome 15"/>
</dbReference>
<name>A0A445GSR5_GLYSO</name>